<accession>A0A6S7KN52</accession>
<comment type="caution">
    <text evidence="1">The sequence shown here is derived from an EMBL/GenBank/DDBJ whole genome shotgun (WGS) entry which is preliminary data.</text>
</comment>
<name>A0A6S7KN52_PARCT</name>
<dbReference type="InterPro" id="IPR008042">
    <property type="entry name" value="Retrotrans_Pao"/>
</dbReference>
<dbReference type="AlphaFoldDB" id="A0A6S7KN52"/>
<keyword evidence="2" id="KW-1185">Reference proteome</keyword>
<evidence type="ECO:0000313" key="2">
    <source>
        <dbReference type="Proteomes" id="UP001152795"/>
    </source>
</evidence>
<gene>
    <name evidence="1" type="ORF">PACLA_8A068868</name>
</gene>
<protein>
    <submittedName>
        <fullName evidence="1">Uncharacterized protein</fullName>
    </submittedName>
</protein>
<dbReference type="Proteomes" id="UP001152795">
    <property type="component" value="Unassembled WGS sequence"/>
</dbReference>
<organism evidence="1 2">
    <name type="scientific">Paramuricea clavata</name>
    <name type="common">Red gorgonian</name>
    <name type="synonym">Violescent sea-whip</name>
    <dbReference type="NCBI Taxonomy" id="317549"/>
    <lineage>
        <taxon>Eukaryota</taxon>
        <taxon>Metazoa</taxon>
        <taxon>Cnidaria</taxon>
        <taxon>Anthozoa</taxon>
        <taxon>Octocorallia</taxon>
        <taxon>Malacalcyonacea</taxon>
        <taxon>Plexauridae</taxon>
        <taxon>Paramuricea</taxon>
    </lineage>
</organism>
<dbReference type="EMBL" id="CACRXK020015504">
    <property type="protein sequence ID" value="CAB4028472.1"/>
    <property type="molecule type" value="Genomic_DNA"/>
</dbReference>
<dbReference type="PANTHER" id="PTHR47331">
    <property type="entry name" value="PHD-TYPE DOMAIN-CONTAINING PROTEIN"/>
    <property type="match status" value="1"/>
</dbReference>
<dbReference type="OrthoDB" id="8194935at2759"/>
<sequence>MNDTFSETQTTEFLPEIHFDKGEGRYEVNLPWKQNCFPKSTGYGMCVNRFRQLHSRLKKNTLVEEYNKVIQQQINSGIIESELVEYTKTLPATKSSVLKASAKSFDPVGILSPFTVNLKILFQLRCCDRVDWDEKLDENSLACWNSLLQGLESINSI</sequence>
<evidence type="ECO:0000313" key="1">
    <source>
        <dbReference type="EMBL" id="CAB4028472.1"/>
    </source>
</evidence>
<proteinExistence type="predicted"/>
<reference evidence="1" key="1">
    <citation type="submission" date="2020-04" db="EMBL/GenBank/DDBJ databases">
        <authorList>
            <person name="Alioto T."/>
            <person name="Alioto T."/>
            <person name="Gomez Garrido J."/>
        </authorList>
    </citation>
    <scope>NUCLEOTIDE SEQUENCE</scope>
    <source>
        <strain evidence="1">A484AB</strain>
    </source>
</reference>
<dbReference type="Pfam" id="PF05380">
    <property type="entry name" value="Peptidase_A17"/>
    <property type="match status" value="1"/>
</dbReference>